<evidence type="ECO:0000313" key="1">
    <source>
        <dbReference type="EMBL" id="QHT02478.1"/>
    </source>
</evidence>
<name>A0A6C0CD25_9ZZZZ</name>
<organism evidence="1">
    <name type="scientific">viral metagenome</name>
    <dbReference type="NCBI Taxonomy" id="1070528"/>
    <lineage>
        <taxon>unclassified sequences</taxon>
        <taxon>metagenomes</taxon>
        <taxon>organismal metagenomes</taxon>
    </lineage>
</organism>
<dbReference type="InterPro" id="IPR027417">
    <property type="entry name" value="P-loop_NTPase"/>
</dbReference>
<dbReference type="SUPFAM" id="SSF52540">
    <property type="entry name" value="P-loop containing nucleoside triphosphate hydrolases"/>
    <property type="match status" value="1"/>
</dbReference>
<sequence length="376" mass="44451">MFSKLLSSSDNVKLNSWIKKKDKPLFITGYNGSGKTYWANELLKDYHIININSEHIKFSKDITEHLQSSLLKKDIFMMISPDNEYKALLIDDIQLFIQSDKPTLSKIHKFVRSINYIKYPIIFICNETEDKCCKSMKLISYVIEINYNKQHYRDILCDKFDNDIISSFIKQTKNLNTIISTAGNFDEIKKDNELPVDVTLNNILTKEYTITDIIRLCSSDYTVISLNTLENIPYLIKPLNNNILYDNYKSVVYDDYIEYKYIQNNIDVDVRIFYSCVYPLLNIKSYINNMVKLKYNKYISHSIIQIHNQTILRDETELYLGIVSNMYKSLTDDDITINLDNINLKTLEKQMKVFNYYYNKNMNKKQFTKIIKNLQK</sequence>
<reference evidence="1" key="1">
    <citation type="journal article" date="2020" name="Nature">
        <title>Giant virus diversity and host interactions through global metagenomics.</title>
        <authorList>
            <person name="Schulz F."/>
            <person name="Roux S."/>
            <person name="Paez-Espino D."/>
            <person name="Jungbluth S."/>
            <person name="Walsh D.A."/>
            <person name="Denef V.J."/>
            <person name="McMahon K.D."/>
            <person name="Konstantinidis K.T."/>
            <person name="Eloe-Fadrosh E.A."/>
            <person name="Kyrpides N.C."/>
            <person name="Woyke T."/>
        </authorList>
    </citation>
    <scope>NUCLEOTIDE SEQUENCE</scope>
    <source>
        <strain evidence="1">GVMAG-M-3300020595-32</strain>
    </source>
</reference>
<dbReference type="Gene3D" id="3.40.50.300">
    <property type="entry name" value="P-loop containing nucleotide triphosphate hydrolases"/>
    <property type="match status" value="1"/>
</dbReference>
<accession>A0A6C0CD25</accession>
<dbReference type="EMBL" id="MN739395">
    <property type="protein sequence ID" value="QHT02478.1"/>
    <property type="molecule type" value="Genomic_DNA"/>
</dbReference>
<protein>
    <submittedName>
        <fullName evidence="1">Uncharacterized protein</fullName>
    </submittedName>
</protein>
<dbReference type="AlphaFoldDB" id="A0A6C0CD25"/>
<proteinExistence type="predicted"/>